<accession>X6NDU6</accession>
<dbReference type="EMBL" id="ASPP01009473">
    <property type="protein sequence ID" value="ETO24068.1"/>
    <property type="molecule type" value="Genomic_DNA"/>
</dbReference>
<organism evidence="1 2">
    <name type="scientific">Reticulomyxa filosa</name>
    <dbReference type="NCBI Taxonomy" id="46433"/>
    <lineage>
        <taxon>Eukaryota</taxon>
        <taxon>Sar</taxon>
        <taxon>Rhizaria</taxon>
        <taxon>Retaria</taxon>
        <taxon>Foraminifera</taxon>
        <taxon>Monothalamids</taxon>
        <taxon>Reticulomyxidae</taxon>
        <taxon>Reticulomyxa</taxon>
    </lineage>
</organism>
<dbReference type="Gene3D" id="2.60.120.330">
    <property type="entry name" value="B-lactam Antibiotic, Isopenicillin N Synthase, Chain"/>
    <property type="match status" value="1"/>
</dbReference>
<evidence type="ECO:0000313" key="1">
    <source>
        <dbReference type="EMBL" id="ETO24068.1"/>
    </source>
</evidence>
<dbReference type="AlphaFoldDB" id="X6NDU6"/>
<comment type="caution">
    <text evidence="1">The sequence shown here is derived from an EMBL/GenBank/DDBJ whole genome shotgun (WGS) entry which is preliminary data.</text>
</comment>
<dbReference type="Proteomes" id="UP000023152">
    <property type="component" value="Unassembled WGS sequence"/>
</dbReference>
<gene>
    <name evidence="1" type="ORF">RFI_13092</name>
</gene>
<name>X6NDU6_RETFI</name>
<keyword evidence="2" id="KW-1185">Reference proteome</keyword>
<sequence length="115" mass="13593">MSHNCVLHSQEICLCRFHEVVVSKQTLEAIERQKYVVFFSSFWLERAYIIHVLQYRAKKRPLWRVSSTMFAHIRSDVILKVLKQFEKEDILKQYPPTKAGDQVTEELKAIGLKVD</sequence>
<reference evidence="1 2" key="1">
    <citation type="journal article" date="2013" name="Curr. Biol.">
        <title>The Genome of the Foraminiferan Reticulomyxa filosa.</title>
        <authorList>
            <person name="Glockner G."/>
            <person name="Hulsmann N."/>
            <person name="Schleicher M."/>
            <person name="Noegel A.A."/>
            <person name="Eichinger L."/>
            <person name="Gallinger C."/>
            <person name="Pawlowski J."/>
            <person name="Sierra R."/>
            <person name="Euteneuer U."/>
            <person name="Pillet L."/>
            <person name="Moustafa A."/>
            <person name="Platzer M."/>
            <person name="Groth M."/>
            <person name="Szafranski K."/>
            <person name="Schliwa M."/>
        </authorList>
    </citation>
    <scope>NUCLEOTIDE SEQUENCE [LARGE SCALE GENOMIC DNA]</scope>
</reference>
<proteinExistence type="predicted"/>
<dbReference type="OrthoDB" id="10248513at2759"/>
<dbReference type="InterPro" id="IPR027443">
    <property type="entry name" value="IPNS-like_sf"/>
</dbReference>
<protein>
    <submittedName>
        <fullName evidence="1">Uncharacterized protein</fullName>
    </submittedName>
</protein>
<evidence type="ECO:0000313" key="2">
    <source>
        <dbReference type="Proteomes" id="UP000023152"/>
    </source>
</evidence>